<dbReference type="Gene3D" id="3.40.710.10">
    <property type="entry name" value="DD-peptidase/beta-lactamase superfamily"/>
    <property type="match status" value="1"/>
</dbReference>
<dbReference type="InterPro" id="IPR050789">
    <property type="entry name" value="Diverse_Enzym_Activities"/>
</dbReference>
<accession>A0AAE3VJW1</accession>
<dbReference type="InterPro" id="IPR012338">
    <property type="entry name" value="Beta-lactam/transpept-like"/>
</dbReference>
<evidence type="ECO:0000313" key="3">
    <source>
        <dbReference type="Proteomes" id="UP001238163"/>
    </source>
</evidence>
<dbReference type="SUPFAM" id="SSF56601">
    <property type="entry name" value="beta-lactamase/transpeptidase-like"/>
    <property type="match status" value="1"/>
</dbReference>
<evidence type="ECO:0000313" key="2">
    <source>
        <dbReference type="EMBL" id="MDQ0291755.1"/>
    </source>
</evidence>
<evidence type="ECO:0000259" key="1">
    <source>
        <dbReference type="Pfam" id="PF00144"/>
    </source>
</evidence>
<dbReference type="Pfam" id="PF00144">
    <property type="entry name" value="Beta-lactamase"/>
    <property type="match status" value="1"/>
</dbReference>
<organism evidence="2 3">
    <name type="scientific">Oligosphaera ethanolica</name>
    <dbReference type="NCBI Taxonomy" id="760260"/>
    <lineage>
        <taxon>Bacteria</taxon>
        <taxon>Pseudomonadati</taxon>
        <taxon>Lentisphaerota</taxon>
        <taxon>Oligosphaeria</taxon>
        <taxon>Oligosphaerales</taxon>
        <taxon>Oligosphaeraceae</taxon>
        <taxon>Oligosphaera</taxon>
    </lineage>
</organism>
<dbReference type="RefSeq" id="WP_307265005.1">
    <property type="nucleotide sequence ID" value="NZ_JAUSVL010000001.1"/>
</dbReference>
<dbReference type="PANTHER" id="PTHR43283:SF7">
    <property type="entry name" value="BETA-LACTAMASE-RELATED DOMAIN-CONTAINING PROTEIN"/>
    <property type="match status" value="1"/>
</dbReference>
<gene>
    <name evidence="2" type="ORF">J3R75_003862</name>
</gene>
<dbReference type="AlphaFoldDB" id="A0AAE3VJW1"/>
<proteinExistence type="predicted"/>
<sequence length="478" mass="53457">MSFSRLERGVPEAHGVSSKGLAAAISALEGFSSINSVMIMRHGVVLAEGWWHPYAPQYPHKLFSLSKSFTSTAIGMAIAEGLFTLDDPLSRYFRDKMPAELTPRLEAMTVRHLLTMSSGHACCPLAAIVHSEYRRDWQRGFFAMPLAYDPGSRFAYNSTATYMLAALIYRRAGMNVLDYLMPRLFAPLGIAQPTWDCCPAGINIGGWGLKLCTEDIAKFGQLYLQQGQWQGQQIVPAEWVAMATSKQISNDMNKEPDWKQGYGFQFWRCRHNAYRGDGAYGQNCIVHPASELVVATTSGVGNLQGVLDVVWEKILPACHKEALRDAPAAQRALHEHLNNLHLPTPQRSALPQLPVRNYSFTIAKNDAGVKQIDITTDEHGADVVMHFSQKDRRRVHGAVGRWHWNAQGFAPEPYEPCAATMAWLAENELELRLCYVEAPFVVRFICHFNDDGSAQFEHKANFVFFGKPWPTLTGTAMH</sequence>
<dbReference type="PANTHER" id="PTHR43283">
    <property type="entry name" value="BETA-LACTAMASE-RELATED"/>
    <property type="match status" value="1"/>
</dbReference>
<dbReference type="InterPro" id="IPR001466">
    <property type="entry name" value="Beta-lactam-related"/>
</dbReference>
<dbReference type="EMBL" id="JAUSVL010000001">
    <property type="protein sequence ID" value="MDQ0291755.1"/>
    <property type="molecule type" value="Genomic_DNA"/>
</dbReference>
<dbReference type="Proteomes" id="UP001238163">
    <property type="component" value="Unassembled WGS sequence"/>
</dbReference>
<name>A0AAE3VJW1_9BACT</name>
<comment type="caution">
    <text evidence="2">The sequence shown here is derived from an EMBL/GenBank/DDBJ whole genome shotgun (WGS) entry which is preliminary data.</text>
</comment>
<feature type="domain" description="Beta-lactamase-related" evidence="1">
    <location>
        <begin position="36"/>
        <end position="296"/>
    </location>
</feature>
<keyword evidence="3" id="KW-1185">Reference proteome</keyword>
<reference evidence="2" key="1">
    <citation type="submission" date="2023-07" db="EMBL/GenBank/DDBJ databases">
        <title>Genomic Encyclopedia of Type Strains, Phase IV (KMG-IV): sequencing the most valuable type-strain genomes for metagenomic binning, comparative biology and taxonomic classification.</title>
        <authorList>
            <person name="Goeker M."/>
        </authorList>
    </citation>
    <scope>NUCLEOTIDE SEQUENCE</scope>
    <source>
        <strain evidence="2">DSM 24202</strain>
    </source>
</reference>
<protein>
    <submittedName>
        <fullName evidence="2">CubicO group peptidase (Beta-lactamase class C family)</fullName>
    </submittedName>
</protein>